<reference evidence="1 2" key="1">
    <citation type="journal article" date="2012" name="PLoS Pathog.">
        <title>Diverse lifestyles and strategies of plant pathogenesis encoded in the genomes of eighteen Dothideomycetes fungi.</title>
        <authorList>
            <person name="Ohm R.A."/>
            <person name="Feau N."/>
            <person name="Henrissat B."/>
            <person name="Schoch C.L."/>
            <person name="Horwitz B.A."/>
            <person name="Barry K.W."/>
            <person name="Condon B.J."/>
            <person name="Copeland A.C."/>
            <person name="Dhillon B."/>
            <person name="Glaser F."/>
            <person name="Hesse C.N."/>
            <person name="Kosti I."/>
            <person name="LaButti K."/>
            <person name="Lindquist E.A."/>
            <person name="Lucas S."/>
            <person name="Salamov A.A."/>
            <person name="Bradshaw R.E."/>
            <person name="Ciuffetti L."/>
            <person name="Hamelin R.C."/>
            <person name="Kema G.H.J."/>
            <person name="Lawrence C."/>
            <person name="Scott J.A."/>
            <person name="Spatafora J.W."/>
            <person name="Turgeon B.G."/>
            <person name="de Wit P.J.G.M."/>
            <person name="Zhong S."/>
            <person name="Goodwin S.B."/>
            <person name="Grigoriev I.V."/>
        </authorList>
    </citation>
    <scope>NUCLEOTIDE SEQUENCE [LARGE SCALE GENOMIC DNA]</scope>
    <source>
        <strain evidence="1 2">CIRAD86</strain>
    </source>
</reference>
<dbReference type="VEuPathDB" id="FungiDB:MYCFIDRAFT_204534"/>
<dbReference type="AlphaFoldDB" id="M2YRH1"/>
<dbReference type="KEGG" id="pfj:MYCFIDRAFT_204534"/>
<accession>M2YRH1</accession>
<dbReference type="HOGENOM" id="CLU_1390788_0_0_1"/>
<name>M2YRH1_PSEFD</name>
<gene>
    <name evidence="1" type="ORF">MYCFIDRAFT_204534</name>
</gene>
<protein>
    <submittedName>
        <fullName evidence="1">Uncharacterized protein</fullName>
    </submittedName>
</protein>
<organism evidence="1 2">
    <name type="scientific">Pseudocercospora fijiensis (strain CIRAD86)</name>
    <name type="common">Black leaf streak disease fungus</name>
    <name type="synonym">Mycosphaerella fijiensis</name>
    <dbReference type="NCBI Taxonomy" id="383855"/>
    <lineage>
        <taxon>Eukaryota</taxon>
        <taxon>Fungi</taxon>
        <taxon>Dikarya</taxon>
        <taxon>Ascomycota</taxon>
        <taxon>Pezizomycotina</taxon>
        <taxon>Dothideomycetes</taxon>
        <taxon>Dothideomycetidae</taxon>
        <taxon>Mycosphaerellales</taxon>
        <taxon>Mycosphaerellaceae</taxon>
        <taxon>Pseudocercospora</taxon>
    </lineage>
</organism>
<dbReference type="RefSeq" id="XP_007929277.1">
    <property type="nucleotide sequence ID" value="XM_007931086.1"/>
</dbReference>
<keyword evidence="2" id="KW-1185">Reference proteome</keyword>
<evidence type="ECO:0000313" key="2">
    <source>
        <dbReference type="Proteomes" id="UP000016932"/>
    </source>
</evidence>
<evidence type="ECO:0000313" key="1">
    <source>
        <dbReference type="EMBL" id="EME80295.1"/>
    </source>
</evidence>
<dbReference type="GeneID" id="19336291"/>
<dbReference type="Proteomes" id="UP000016932">
    <property type="component" value="Unassembled WGS sequence"/>
</dbReference>
<dbReference type="EMBL" id="KB446561">
    <property type="protein sequence ID" value="EME80295.1"/>
    <property type="molecule type" value="Genomic_DNA"/>
</dbReference>
<sequence>MLFVPYKLRQKGLKDAQHIASSSYLDDSRASRLDQQDQTRSGNAGKSRELFAFVKVCRCVASAKSRRLPSPCTVVANAPSYEETSARSVSRSSHISMARSTFGTSPEPGILSRCAKLSSPPFDFPYKKSCSPALHCIYVRICSIVVLTAIPPRRWRRWLTSTVTHRVSNADVTLGVLSWDACAQAEVEIALIVSGF</sequence>
<proteinExistence type="predicted"/>